<evidence type="ECO:0000313" key="2">
    <source>
        <dbReference type="Proteomes" id="UP001732700"/>
    </source>
</evidence>
<dbReference type="EnsemblPlants" id="AVESA.00010b.r2.3CG0460830.1">
    <property type="protein sequence ID" value="AVESA.00010b.r2.3CG0460830.1.CDS"/>
    <property type="gene ID" value="AVESA.00010b.r2.3CG0460830"/>
</dbReference>
<reference evidence="1" key="1">
    <citation type="submission" date="2021-05" db="EMBL/GenBank/DDBJ databases">
        <authorList>
            <person name="Scholz U."/>
            <person name="Mascher M."/>
            <person name="Fiebig A."/>
        </authorList>
    </citation>
    <scope>NUCLEOTIDE SEQUENCE [LARGE SCALE GENOMIC DNA]</scope>
</reference>
<keyword evidence="2" id="KW-1185">Reference proteome</keyword>
<proteinExistence type="predicted"/>
<dbReference type="Proteomes" id="UP001732700">
    <property type="component" value="Chromosome 3C"/>
</dbReference>
<protein>
    <submittedName>
        <fullName evidence="1">Uncharacterized protein</fullName>
    </submittedName>
</protein>
<name>A0ACD5VNE4_AVESA</name>
<reference evidence="1" key="2">
    <citation type="submission" date="2025-09" db="UniProtKB">
        <authorList>
            <consortium name="EnsemblPlants"/>
        </authorList>
    </citation>
    <scope>IDENTIFICATION</scope>
</reference>
<organism evidence="1 2">
    <name type="scientific">Avena sativa</name>
    <name type="common">Oat</name>
    <dbReference type="NCBI Taxonomy" id="4498"/>
    <lineage>
        <taxon>Eukaryota</taxon>
        <taxon>Viridiplantae</taxon>
        <taxon>Streptophyta</taxon>
        <taxon>Embryophyta</taxon>
        <taxon>Tracheophyta</taxon>
        <taxon>Spermatophyta</taxon>
        <taxon>Magnoliopsida</taxon>
        <taxon>Liliopsida</taxon>
        <taxon>Poales</taxon>
        <taxon>Poaceae</taxon>
        <taxon>BOP clade</taxon>
        <taxon>Pooideae</taxon>
        <taxon>Poodae</taxon>
        <taxon>Poeae</taxon>
        <taxon>Poeae Chloroplast Group 1 (Aveneae type)</taxon>
        <taxon>Aveninae</taxon>
        <taxon>Avena</taxon>
    </lineage>
</organism>
<accession>A0ACD5VNE4</accession>
<evidence type="ECO:0000313" key="1">
    <source>
        <dbReference type="EnsemblPlants" id="AVESA.00010b.r2.3CG0460830.1.CDS"/>
    </source>
</evidence>
<sequence>MHAVSSIRDDMLEFNLHKDWPLPSKRSVRRPSAADPFVMVIRVGEETIALTDTLQVFHQKVSSDGSTTWLRYVTDQSHVLRRKVVITGYVELNDHSFMVWDGVTCSSLLFDLGAKKWRVVMPWAAFDDALPRTNPTGCVLNGRCVFVDGFIYTCGDGGLCAYQLLHKDHSLYLSMPKFLPFPWSEYCVGEAMCLDYAGKDVESGAILFYVVQGGCVPPENDVDIFIVEVKTKPSKRTPSNKMRRPVGVDLVDRITRSSRQREVFLPRCCFAVSL</sequence>